<gene>
    <name evidence="7" type="primary">modA</name>
    <name evidence="6" type="ORF">DIU77_001055</name>
    <name evidence="7" type="ORF">DIU77_04045</name>
</gene>
<dbReference type="EMBL" id="QGUI01000098">
    <property type="protein sequence ID" value="PZN00256.1"/>
    <property type="molecule type" value="Genomic_DNA"/>
</dbReference>
<feature type="binding site" evidence="4">
    <location>
        <position position="165"/>
    </location>
    <ligand>
        <name>molybdate</name>
        <dbReference type="ChEBI" id="CHEBI:36264"/>
    </ligand>
</feature>
<dbReference type="Gene3D" id="3.40.190.10">
    <property type="entry name" value="Periplasmic binding protein-like II"/>
    <property type="match status" value="2"/>
</dbReference>
<evidence type="ECO:0000256" key="1">
    <source>
        <dbReference type="ARBA" id="ARBA00009175"/>
    </source>
</evidence>
<organism evidence="7">
    <name type="scientific">Thermocrispum agreste</name>
    <dbReference type="NCBI Taxonomy" id="37925"/>
    <lineage>
        <taxon>Bacteria</taxon>
        <taxon>Bacillati</taxon>
        <taxon>Actinomycetota</taxon>
        <taxon>Actinomycetes</taxon>
        <taxon>Pseudonocardiales</taxon>
        <taxon>Pseudonocardiaceae</taxon>
        <taxon>Thermocrispum</taxon>
    </lineage>
</organism>
<dbReference type="AlphaFoldDB" id="A0A2W4JR99"/>
<dbReference type="SUPFAM" id="SSF53850">
    <property type="entry name" value="Periplasmic binding protein-like II"/>
    <property type="match status" value="1"/>
</dbReference>
<evidence type="ECO:0000313" key="8">
    <source>
        <dbReference type="Proteomes" id="UP000249324"/>
    </source>
</evidence>
<evidence type="ECO:0000313" key="6">
    <source>
        <dbReference type="EMBL" id="MFO7190822.1"/>
    </source>
</evidence>
<accession>A0A2W4JR99</accession>
<dbReference type="InterPro" id="IPR050682">
    <property type="entry name" value="ModA/WtpA"/>
</dbReference>
<dbReference type="PIRSF" id="PIRSF004846">
    <property type="entry name" value="ModA"/>
    <property type="match status" value="1"/>
</dbReference>
<keyword evidence="4" id="KW-0500">Molybdenum</keyword>
<dbReference type="GO" id="GO:0015689">
    <property type="term" value="P:molybdate ion transport"/>
    <property type="evidence" value="ECO:0007669"/>
    <property type="project" value="InterPro"/>
</dbReference>
<dbReference type="Pfam" id="PF13531">
    <property type="entry name" value="SBP_bac_11"/>
    <property type="match status" value="1"/>
</dbReference>
<evidence type="ECO:0000256" key="2">
    <source>
        <dbReference type="ARBA" id="ARBA00022723"/>
    </source>
</evidence>
<reference evidence="7" key="1">
    <citation type="submission" date="2018-05" db="EMBL/GenBank/DDBJ databases">
        <authorList>
            <person name="Lanie J.A."/>
            <person name="Ng W.-L."/>
            <person name="Kazmierczak K.M."/>
            <person name="Andrzejewski T.M."/>
            <person name="Davidsen T.M."/>
            <person name="Wayne K.J."/>
            <person name="Tettelin H."/>
            <person name="Glass J.I."/>
            <person name="Rusch D."/>
            <person name="Podicherti R."/>
            <person name="Tsui H.-C.T."/>
            <person name="Winkler M.E."/>
        </authorList>
    </citation>
    <scope>NUCLEOTIDE SEQUENCE</scope>
    <source>
        <strain evidence="7">ZC4RG45</strain>
    </source>
</reference>
<evidence type="ECO:0000256" key="3">
    <source>
        <dbReference type="ARBA" id="ARBA00022729"/>
    </source>
</evidence>
<reference evidence="6" key="4">
    <citation type="submission" date="2023-08" db="EMBL/GenBank/DDBJ databases">
        <authorList>
            <person name="Guima S.E.S."/>
            <person name="Martins L.F."/>
            <person name="Silva A.M."/>
            <person name="Setubal J.C."/>
        </authorList>
    </citation>
    <scope>NUCLEOTIDE SEQUENCE</scope>
    <source>
        <strain evidence="6">ZC4RG45</strain>
    </source>
</reference>
<dbReference type="NCBIfam" id="TIGR01256">
    <property type="entry name" value="modA"/>
    <property type="match status" value="1"/>
</dbReference>
<dbReference type="Proteomes" id="UP000249324">
    <property type="component" value="Unassembled WGS sequence"/>
</dbReference>
<reference evidence="6 8" key="3">
    <citation type="journal article" date="2021" name="BMC Genomics">
        <title>Genome-resolved metagenome and metatranscriptome analyses of thermophilic composting reveal key bacterial players and their metabolic interactions.</title>
        <authorList>
            <person name="Braga L.P.P."/>
            <person name="Pereira R.V."/>
            <person name="Martins L.F."/>
            <person name="Moura L.M.S."/>
            <person name="Sanchez F.B."/>
            <person name="Patane J.S.L."/>
            <person name="da Silva A.M."/>
            <person name="Setubal J.C."/>
        </authorList>
    </citation>
    <scope>NUCLEOTIDE SEQUENCE [LARGE SCALE GENOMIC DNA]</scope>
    <source>
        <strain evidence="6">ZC4RG45</strain>
    </source>
</reference>
<dbReference type="PROSITE" id="PS51257">
    <property type="entry name" value="PROKAR_LIPOPROTEIN"/>
    <property type="match status" value="1"/>
</dbReference>
<dbReference type="GO" id="GO:0030973">
    <property type="term" value="F:molybdate ion binding"/>
    <property type="evidence" value="ECO:0007669"/>
    <property type="project" value="TreeGrafter"/>
</dbReference>
<evidence type="ECO:0000313" key="7">
    <source>
        <dbReference type="EMBL" id="PZN00256.1"/>
    </source>
</evidence>
<dbReference type="STRING" id="1111738.GCA_000427905_01429"/>
<feature type="chain" id="PRO_5016149295" evidence="5">
    <location>
        <begin position="23"/>
        <end position="247"/>
    </location>
</feature>
<sequence length="247" mass="25459">MRLTRVVAAAAIALLLAGCATAEATRTVTVFAAASLTETFEQLAEKFEARREGVDVRLSFGGSSRLAEQLAEGAPADVFAAADDKAMAKAVQAGVIDGEPQRFARNRMTIAVAPGNPKKIDGLTGLRGDVVLVTCAPEVPCGRAAQALAANANVRLQPASEEPDVKSVLGKVAAGEADAGLVYVTDVRAAAGKVDAVPITGADAVANAYPIATTREAAEPDLARQFVEFVLSDEGQRVLRDAGFDAP</sequence>
<dbReference type="InterPro" id="IPR005950">
    <property type="entry name" value="ModA"/>
</dbReference>
<keyword evidence="2 4" id="KW-0479">Metal-binding</keyword>
<evidence type="ECO:0000256" key="5">
    <source>
        <dbReference type="SAM" id="SignalP"/>
    </source>
</evidence>
<feature type="binding site" evidence="4">
    <location>
        <position position="183"/>
    </location>
    <ligand>
        <name>molybdate</name>
        <dbReference type="ChEBI" id="CHEBI:36264"/>
    </ligand>
</feature>
<dbReference type="PANTHER" id="PTHR30632">
    <property type="entry name" value="MOLYBDATE-BINDING PERIPLASMIC PROTEIN"/>
    <property type="match status" value="1"/>
</dbReference>
<feature type="binding site" evidence="4">
    <location>
        <position position="63"/>
    </location>
    <ligand>
        <name>molybdate</name>
        <dbReference type="ChEBI" id="CHEBI:36264"/>
    </ligand>
</feature>
<feature type="binding site" evidence="4">
    <location>
        <position position="35"/>
    </location>
    <ligand>
        <name>molybdate</name>
        <dbReference type="ChEBI" id="CHEBI:36264"/>
    </ligand>
</feature>
<reference evidence="6" key="2">
    <citation type="submission" date="2018-05" db="EMBL/GenBank/DDBJ databases">
        <authorList>
            <person name="Moura L."/>
            <person name="Setubal J.C."/>
        </authorList>
    </citation>
    <scope>NUCLEOTIDE SEQUENCE</scope>
    <source>
        <strain evidence="6">ZC4RG45</strain>
    </source>
</reference>
<proteinExistence type="inferred from homology"/>
<dbReference type="GO" id="GO:0046872">
    <property type="term" value="F:metal ion binding"/>
    <property type="evidence" value="ECO:0007669"/>
    <property type="project" value="UniProtKB-KW"/>
</dbReference>
<evidence type="ECO:0000256" key="4">
    <source>
        <dbReference type="PIRSR" id="PIRSR004846-1"/>
    </source>
</evidence>
<keyword evidence="3 5" id="KW-0732">Signal</keyword>
<dbReference type="EMBL" id="QGUI02000005">
    <property type="protein sequence ID" value="MFO7190822.1"/>
    <property type="molecule type" value="Genomic_DNA"/>
</dbReference>
<name>A0A2W4JR99_9PSEU</name>
<comment type="similarity">
    <text evidence="1">Belongs to the bacterial solute-binding protein ModA family.</text>
</comment>
<protein>
    <submittedName>
        <fullName evidence="7">Molybdate ABC transporter substrate-binding protein</fullName>
    </submittedName>
</protein>
<comment type="caution">
    <text evidence="7">The sequence shown here is derived from an EMBL/GenBank/DDBJ whole genome shotgun (WGS) entry which is preliminary data.</text>
</comment>
<feature type="signal peptide" evidence="5">
    <location>
        <begin position="1"/>
        <end position="22"/>
    </location>
</feature>
<dbReference type="PANTHER" id="PTHR30632:SF0">
    <property type="entry name" value="SULFATE-BINDING PROTEIN"/>
    <property type="match status" value="1"/>
</dbReference>